<evidence type="ECO:0000313" key="3">
    <source>
        <dbReference type="Proteomes" id="UP000823388"/>
    </source>
</evidence>
<sequence>MVEDDPYYSSSSDSDEASTKRRNLGERCDESGASKDVEISNFPAPPPSQPEPVPSSGPGQRILRVPRQRVDSGSTAGSVTPSIGVWSGLGILRASQKLVVKRSNISAAGLRRPAHEPATTREEDVAPESSERPEETPSSAVNVDIPEKIYAAESEEPTACPTTAPPVTEPRDPASPRTSTAVDPNEVPVGLIEDDLLSAELCNESVDSLRRVYKHFKSCDLD</sequence>
<keyword evidence="3" id="KW-1185">Reference proteome</keyword>
<organism evidence="2 3">
    <name type="scientific">Panicum virgatum</name>
    <name type="common">Blackwell switchgrass</name>
    <dbReference type="NCBI Taxonomy" id="38727"/>
    <lineage>
        <taxon>Eukaryota</taxon>
        <taxon>Viridiplantae</taxon>
        <taxon>Streptophyta</taxon>
        <taxon>Embryophyta</taxon>
        <taxon>Tracheophyta</taxon>
        <taxon>Spermatophyta</taxon>
        <taxon>Magnoliopsida</taxon>
        <taxon>Liliopsida</taxon>
        <taxon>Poales</taxon>
        <taxon>Poaceae</taxon>
        <taxon>PACMAD clade</taxon>
        <taxon>Panicoideae</taxon>
        <taxon>Panicodae</taxon>
        <taxon>Paniceae</taxon>
        <taxon>Panicinae</taxon>
        <taxon>Panicum</taxon>
        <taxon>Panicum sect. Hiantes</taxon>
    </lineage>
</organism>
<evidence type="ECO:0000256" key="1">
    <source>
        <dbReference type="SAM" id="MobiDB-lite"/>
    </source>
</evidence>
<protein>
    <submittedName>
        <fullName evidence="2">Uncharacterized protein</fullName>
    </submittedName>
</protein>
<dbReference type="Proteomes" id="UP000823388">
    <property type="component" value="Chromosome 8N"/>
</dbReference>
<proteinExistence type="predicted"/>
<name>A0A8T0P6Y3_PANVG</name>
<accession>A0A8T0P6Y3</accession>
<feature type="compositionally biased region" description="Polar residues" evidence="1">
    <location>
        <begin position="71"/>
        <end position="81"/>
    </location>
</feature>
<gene>
    <name evidence="2" type="ORF">PVAP13_8NG184800</name>
</gene>
<feature type="compositionally biased region" description="Basic and acidic residues" evidence="1">
    <location>
        <begin position="113"/>
        <end position="135"/>
    </location>
</feature>
<feature type="compositionally biased region" description="Pro residues" evidence="1">
    <location>
        <begin position="43"/>
        <end position="55"/>
    </location>
</feature>
<feature type="region of interest" description="Disordered" evidence="1">
    <location>
        <begin position="1"/>
        <end position="85"/>
    </location>
</feature>
<feature type="region of interest" description="Disordered" evidence="1">
    <location>
        <begin position="102"/>
        <end position="187"/>
    </location>
</feature>
<evidence type="ECO:0000313" key="2">
    <source>
        <dbReference type="EMBL" id="KAG2556758.1"/>
    </source>
</evidence>
<feature type="compositionally biased region" description="Basic and acidic residues" evidence="1">
    <location>
        <begin position="17"/>
        <end position="38"/>
    </location>
</feature>
<dbReference type="AlphaFoldDB" id="A0A8T0P6Y3"/>
<comment type="caution">
    <text evidence="2">The sequence shown here is derived from an EMBL/GenBank/DDBJ whole genome shotgun (WGS) entry which is preliminary data.</text>
</comment>
<dbReference type="EMBL" id="CM029052">
    <property type="protein sequence ID" value="KAG2556758.1"/>
    <property type="molecule type" value="Genomic_DNA"/>
</dbReference>
<reference evidence="2" key="1">
    <citation type="submission" date="2020-05" db="EMBL/GenBank/DDBJ databases">
        <title>WGS assembly of Panicum virgatum.</title>
        <authorList>
            <person name="Lovell J.T."/>
            <person name="Jenkins J."/>
            <person name="Shu S."/>
            <person name="Juenger T.E."/>
            <person name="Schmutz J."/>
        </authorList>
    </citation>
    <scope>NUCLEOTIDE SEQUENCE</scope>
    <source>
        <strain evidence="2">AP13</strain>
    </source>
</reference>